<proteinExistence type="predicted"/>
<feature type="domain" description="XdhC- CoxI" evidence="1">
    <location>
        <begin position="13"/>
        <end position="79"/>
    </location>
</feature>
<dbReference type="InterPro" id="IPR052698">
    <property type="entry name" value="MoCofactor_Util/Proc"/>
</dbReference>
<dbReference type="Gene3D" id="3.40.50.720">
    <property type="entry name" value="NAD(P)-binding Rossmann-like Domain"/>
    <property type="match status" value="1"/>
</dbReference>
<comment type="caution">
    <text evidence="3">The sequence shown here is derived from an EMBL/GenBank/DDBJ whole genome shotgun (WGS) entry which is preliminary data.</text>
</comment>
<evidence type="ECO:0000313" key="3">
    <source>
        <dbReference type="EMBL" id="MBK1817008.1"/>
    </source>
</evidence>
<dbReference type="PANTHER" id="PTHR30388:SF4">
    <property type="entry name" value="MOLYBDENUM COFACTOR INSERTION CHAPERONE PAOD"/>
    <property type="match status" value="1"/>
</dbReference>
<dbReference type="Pfam" id="PF13478">
    <property type="entry name" value="XdhC_C"/>
    <property type="match status" value="1"/>
</dbReference>
<gene>
    <name evidence="3" type="ORF">JIN84_15395</name>
</gene>
<evidence type="ECO:0000259" key="1">
    <source>
        <dbReference type="Pfam" id="PF02625"/>
    </source>
</evidence>
<feature type="domain" description="XdhC Rossmann" evidence="2">
    <location>
        <begin position="159"/>
        <end position="282"/>
    </location>
</feature>
<reference evidence="3" key="1">
    <citation type="submission" date="2021-01" db="EMBL/GenBank/DDBJ databases">
        <title>Modified the classification status of verrucomicrobia.</title>
        <authorList>
            <person name="Feng X."/>
        </authorList>
    </citation>
    <scope>NUCLEOTIDE SEQUENCE</scope>
    <source>
        <strain evidence="3">JCM 18052</strain>
    </source>
</reference>
<dbReference type="PANTHER" id="PTHR30388">
    <property type="entry name" value="ALDEHYDE OXIDOREDUCTASE MOLYBDENUM COFACTOR ASSEMBLY PROTEIN"/>
    <property type="match status" value="1"/>
</dbReference>
<dbReference type="InterPro" id="IPR027051">
    <property type="entry name" value="XdhC_Rossmann_dom"/>
</dbReference>
<keyword evidence="4" id="KW-1185">Reference proteome</keyword>
<dbReference type="EMBL" id="JAENIK010000011">
    <property type="protein sequence ID" value="MBK1817008.1"/>
    <property type="molecule type" value="Genomic_DNA"/>
</dbReference>
<organism evidence="3 4">
    <name type="scientific">Luteolibacter yonseiensis</name>
    <dbReference type="NCBI Taxonomy" id="1144680"/>
    <lineage>
        <taxon>Bacteria</taxon>
        <taxon>Pseudomonadati</taxon>
        <taxon>Verrucomicrobiota</taxon>
        <taxon>Verrucomicrobiia</taxon>
        <taxon>Verrucomicrobiales</taxon>
        <taxon>Verrucomicrobiaceae</taxon>
        <taxon>Luteolibacter</taxon>
    </lineage>
</organism>
<dbReference type="Proteomes" id="UP000600139">
    <property type="component" value="Unassembled WGS sequence"/>
</dbReference>
<evidence type="ECO:0000259" key="2">
    <source>
        <dbReference type="Pfam" id="PF13478"/>
    </source>
</evidence>
<protein>
    <submittedName>
        <fullName evidence="3">XdhC family protein</fullName>
    </submittedName>
</protein>
<accession>A0A934R253</accession>
<dbReference type="Pfam" id="PF02625">
    <property type="entry name" value="XdhC_CoxI"/>
    <property type="match status" value="1"/>
</dbReference>
<dbReference type="InterPro" id="IPR003777">
    <property type="entry name" value="XdhC_CoxI"/>
</dbReference>
<name>A0A934R253_9BACT</name>
<dbReference type="AlphaFoldDB" id="A0A934R253"/>
<sequence>MKSLLEILGIACANRGKPCALATLVGSSGSTYRKPGARMLVLPEGTVRGVLSGGCLEEEVGRLALGVISSGRSRLVTFDTRRLYGCDGSVDIFIERIPADEGQGNFLTRMDEKFRAREICRTRTWFGEGEGHSEILPDAALVVERDDTFVQTIPLPVRLLLFGQGPEVAPLRWFATGLGWQIHPYAQPGHFPEDIRGDGQTVALIMNHHFGRDLASLERVLPLALPYVGLLGPRRRQAELLGHLCDLPNFITDSLAAIHAPAGLDIGSESPEEIALSILSEVSAVLSQRNGGFLRERTSPIHQSTLRGKEA</sequence>
<dbReference type="RefSeq" id="WP_200351930.1">
    <property type="nucleotide sequence ID" value="NZ_BAABHZ010000006.1"/>
</dbReference>
<evidence type="ECO:0000313" key="4">
    <source>
        <dbReference type="Proteomes" id="UP000600139"/>
    </source>
</evidence>